<dbReference type="PROSITE" id="PS00018">
    <property type="entry name" value="EF_HAND_1"/>
    <property type="match status" value="2"/>
</dbReference>
<comment type="caution">
    <text evidence="4">The sequence shown here is derived from an EMBL/GenBank/DDBJ whole genome shotgun (WGS) entry which is preliminary data.</text>
</comment>
<feature type="region of interest" description="Disordered" evidence="1">
    <location>
        <begin position="21"/>
        <end position="41"/>
    </location>
</feature>
<evidence type="ECO:0000313" key="4">
    <source>
        <dbReference type="EMBL" id="RUL89565.1"/>
    </source>
</evidence>
<protein>
    <recommendedName>
        <fullName evidence="3">EF-hand domain-containing protein</fullName>
    </recommendedName>
</protein>
<proteinExistence type="predicted"/>
<dbReference type="InterPro" id="IPR011992">
    <property type="entry name" value="EF-hand-dom_pair"/>
</dbReference>
<dbReference type="InterPro" id="IPR018247">
    <property type="entry name" value="EF_Hand_1_Ca_BS"/>
</dbReference>
<feature type="compositionally biased region" description="Low complexity" evidence="1">
    <location>
        <begin position="21"/>
        <end position="37"/>
    </location>
</feature>
<dbReference type="GO" id="GO:0005509">
    <property type="term" value="F:calcium ion binding"/>
    <property type="evidence" value="ECO:0007669"/>
    <property type="project" value="InterPro"/>
</dbReference>
<evidence type="ECO:0000256" key="1">
    <source>
        <dbReference type="SAM" id="MobiDB-lite"/>
    </source>
</evidence>
<feature type="domain" description="EF-hand" evidence="3">
    <location>
        <begin position="69"/>
        <end position="104"/>
    </location>
</feature>
<reference evidence="4 5" key="1">
    <citation type="submission" date="2018-12" db="EMBL/GenBank/DDBJ databases">
        <authorList>
            <person name="Toschakov S.V."/>
        </authorList>
    </citation>
    <scope>NUCLEOTIDE SEQUENCE [LARGE SCALE GENOMIC DNA]</scope>
    <source>
        <strain evidence="4 5">GM2012</strain>
    </source>
</reference>
<keyword evidence="2" id="KW-0732">Signal</keyword>
<feature type="compositionally biased region" description="Basic and acidic residues" evidence="1">
    <location>
        <begin position="180"/>
        <end position="191"/>
    </location>
</feature>
<dbReference type="SUPFAM" id="SSF47473">
    <property type="entry name" value="EF-hand"/>
    <property type="match status" value="1"/>
</dbReference>
<organism evidence="4 5">
    <name type="scientific">Tautonia sociabilis</name>
    <dbReference type="NCBI Taxonomy" id="2080755"/>
    <lineage>
        <taxon>Bacteria</taxon>
        <taxon>Pseudomonadati</taxon>
        <taxon>Planctomycetota</taxon>
        <taxon>Planctomycetia</taxon>
        <taxon>Isosphaerales</taxon>
        <taxon>Isosphaeraceae</taxon>
        <taxon>Tautonia</taxon>
    </lineage>
</organism>
<dbReference type="OrthoDB" id="213507at2"/>
<dbReference type="RefSeq" id="WP_126723641.1">
    <property type="nucleotide sequence ID" value="NZ_RYZH01000002.1"/>
</dbReference>
<feature type="signal peptide" evidence="2">
    <location>
        <begin position="1"/>
        <end position="26"/>
    </location>
</feature>
<dbReference type="Gene3D" id="1.10.238.10">
    <property type="entry name" value="EF-hand"/>
    <property type="match status" value="1"/>
</dbReference>
<feature type="chain" id="PRO_5019206802" description="EF-hand domain-containing protein" evidence="2">
    <location>
        <begin position="27"/>
        <end position="205"/>
    </location>
</feature>
<sequence length="205" mass="21929">MLDRTIRAVAAALCLLPIGVPSPVRAQQPPQSPPQRARPQELRTRVSAIFAQLDANGDQAIDRGEVPEEGQEAFETLLKHGDANRDGRLEGAEFRALLATLRALGPPPGTNASLNGAALRSLDRNGDGALGRDEFPGSSVLFNRLDSDSDGLLSQNELRRAQEARAQRMRARTGPPLPDSPRRPSVPDRGRGRGSGAPSPIDPET</sequence>
<dbReference type="InterPro" id="IPR002048">
    <property type="entry name" value="EF_hand_dom"/>
</dbReference>
<accession>A0A432MRH8</accession>
<evidence type="ECO:0000259" key="3">
    <source>
        <dbReference type="PROSITE" id="PS50222"/>
    </source>
</evidence>
<dbReference type="Pfam" id="PF13202">
    <property type="entry name" value="EF-hand_5"/>
    <property type="match status" value="3"/>
</dbReference>
<keyword evidence="5" id="KW-1185">Reference proteome</keyword>
<gene>
    <name evidence="4" type="ORF">TsocGM_01990</name>
</gene>
<evidence type="ECO:0000313" key="5">
    <source>
        <dbReference type="Proteomes" id="UP000280296"/>
    </source>
</evidence>
<dbReference type="PROSITE" id="PS50222">
    <property type="entry name" value="EF_HAND_2"/>
    <property type="match status" value="1"/>
</dbReference>
<dbReference type="EMBL" id="RYZH01000002">
    <property type="protein sequence ID" value="RUL89565.1"/>
    <property type="molecule type" value="Genomic_DNA"/>
</dbReference>
<dbReference type="AlphaFoldDB" id="A0A432MRH8"/>
<feature type="region of interest" description="Disordered" evidence="1">
    <location>
        <begin position="159"/>
        <end position="205"/>
    </location>
</feature>
<reference evidence="4 5" key="2">
    <citation type="submission" date="2019-01" db="EMBL/GenBank/DDBJ databases">
        <title>Tautonia sociabilis, a novel thermotolerant planctomycete of Isosphaeraceae family, isolated from a 4000 m deep subterranean habitat.</title>
        <authorList>
            <person name="Kovaleva O.L."/>
            <person name="Elcheninov A.G."/>
            <person name="Van Heerden E."/>
            <person name="Toshchakov S.V."/>
            <person name="Novikov A."/>
            <person name="Bonch-Osmolovskaya E.A."/>
            <person name="Kublanov I.V."/>
        </authorList>
    </citation>
    <scope>NUCLEOTIDE SEQUENCE [LARGE SCALE GENOMIC DNA]</scope>
    <source>
        <strain evidence="4 5">GM2012</strain>
    </source>
</reference>
<name>A0A432MRH8_9BACT</name>
<dbReference type="Proteomes" id="UP000280296">
    <property type="component" value="Unassembled WGS sequence"/>
</dbReference>
<evidence type="ECO:0000256" key="2">
    <source>
        <dbReference type="SAM" id="SignalP"/>
    </source>
</evidence>